<keyword evidence="2" id="KW-0611">Plant defense</keyword>
<dbReference type="STRING" id="35608.A0A2U1NE71"/>
<evidence type="ECO:0000313" key="6">
    <source>
        <dbReference type="Proteomes" id="UP000245207"/>
    </source>
</evidence>
<evidence type="ECO:0000256" key="2">
    <source>
        <dbReference type="ARBA" id="ARBA00022821"/>
    </source>
</evidence>
<dbReference type="PANTHER" id="PTHR36766:SF70">
    <property type="entry name" value="DISEASE RESISTANCE PROTEIN RGA4"/>
    <property type="match status" value="1"/>
</dbReference>
<evidence type="ECO:0000259" key="3">
    <source>
        <dbReference type="Pfam" id="PF00931"/>
    </source>
</evidence>
<dbReference type="Pfam" id="PF23598">
    <property type="entry name" value="LRR_14"/>
    <property type="match status" value="1"/>
</dbReference>
<dbReference type="Proteomes" id="UP000245207">
    <property type="component" value="Unassembled WGS sequence"/>
</dbReference>
<dbReference type="GO" id="GO:0043531">
    <property type="term" value="F:ADP binding"/>
    <property type="evidence" value="ECO:0007669"/>
    <property type="project" value="InterPro"/>
</dbReference>
<feature type="domain" description="Disease resistance R13L4/SHOC-2-like LRR" evidence="4">
    <location>
        <begin position="202"/>
        <end position="404"/>
    </location>
</feature>
<dbReference type="EMBL" id="PKPP01003022">
    <property type="protein sequence ID" value="PWA71781.1"/>
    <property type="molecule type" value="Genomic_DNA"/>
</dbReference>
<dbReference type="PANTHER" id="PTHR36766">
    <property type="entry name" value="PLANT BROAD-SPECTRUM MILDEW RESISTANCE PROTEIN RPW8"/>
    <property type="match status" value="1"/>
</dbReference>
<dbReference type="Pfam" id="PF00931">
    <property type="entry name" value="NB-ARC"/>
    <property type="match status" value="1"/>
</dbReference>
<protein>
    <submittedName>
        <fullName evidence="5">Uncharacterized protein</fullName>
    </submittedName>
</protein>
<dbReference type="AlphaFoldDB" id="A0A2U1NE71"/>
<dbReference type="GO" id="GO:0006952">
    <property type="term" value="P:defense response"/>
    <property type="evidence" value="ECO:0007669"/>
    <property type="project" value="UniProtKB-KW"/>
</dbReference>
<dbReference type="OrthoDB" id="5279713at2759"/>
<evidence type="ECO:0000313" key="5">
    <source>
        <dbReference type="EMBL" id="PWA71781.1"/>
    </source>
</evidence>
<dbReference type="InterPro" id="IPR032675">
    <property type="entry name" value="LRR_dom_sf"/>
</dbReference>
<dbReference type="PRINTS" id="PR00364">
    <property type="entry name" value="DISEASERSIST"/>
</dbReference>
<accession>A0A2U1NE71</accession>
<evidence type="ECO:0000256" key="1">
    <source>
        <dbReference type="ARBA" id="ARBA00022737"/>
    </source>
</evidence>
<evidence type="ECO:0000259" key="4">
    <source>
        <dbReference type="Pfam" id="PF23598"/>
    </source>
</evidence>
<dbReference type="InterPro" id="IPR027417">
    <property type="entry name" value="P-loop_NTPase"/>
</dbReference>
<keyword evidence="6" id="KW-1185">Reference proteome</keyword>
<feature type="domain" description="NB-ARC" evidence="3">
    <location>
        <begin position="10"/>
        <end position="102"/>
    </location>
</feature>
<reference evidence="5 6" key="1">
    <citation type="journal article" date="2018" name="Mol. Plant">
        <title>The genome of Artemisia annua provides insight into the evolution of Asteraceae family and artemisinin biosynthesis.</title>
        <authorList>
            <person name="Shen Q."/>
            <person name="Zhang L."/>
            <person name="Liao Z."/>
            <person name="Wang S."/>
            <person name="Yan T."/>
            <person name="Shi P."/>
            <person name="Liu M."/>
            <person name="Fu X."/>
            <person name="Pan Q."/>
            <person name="Wang Y."/>
            <person name="Lv Z."/>
            <person name="Lu X."/>
            <person name="Zhang F."/>
            <person name="Jiang W."/>
            <person name="Ma Y."/>
            <person name="Chen M."/>
            <person name="Hao X."/>
            <person name="Li L."/>
            <person name="Tang Y."/>
            <person name="Lv G."/>
            <person name="Zhou Y."/>
            <person name="Sun X."/>
            <person name="Brodelius P.E."/>
            <person name="Rose J.K.C."/>
            <person name="Tang K."/>
        </authorList>
    </citation>
    <scope>NUCLEOTIDE SEQUENCE [LARGE SCALE GENOMIC DNA]</scope>
    <source>
        <strain evidence="6">cv. Huhao1</strain>
        <tissue evidence="5">Leaf</tissue>
    </source>
</reference>
<dbReference type="InterPro" id="IPR002182">
    <property type="entry name" value="NB-ARC"/>
</dbReference>
<name>A0A2U1NE71_ARTAN</name>
<organism evidence="5 6">
    <name type="scientific">Artemisia annua</name>
    <name type="common">Sweet wormwood</name>
    <dbReference type="NCBI Taxonomy" id="35608"/>
    <lineage>
        <taxon>Eukaryota</taxon>
        <taxon>Viridiplantae</taxon>
        <taxon>Streptophyta</taxon>
        <taxon>Embryophyta</taxon>
        <taxon>Tracheophyta</taxon>
        <taxon>Spermatophyta</taxon>
        <taxon>Magnoliopsida</taxon>
        <taxon>eudicotyledons</taxon>
        <taxon>Gunneridae</taxon>
        <taxon>Pentapetalae</taxon>
        <taxon>asterids</taxon>
        <taxon>campanulids</taxon>
        <taxon>Asterales</taxon>
        <taxon>Asteraceae</taxon>
        <taxon>Asteroideae</taxon>
        <taxon>Anthemideae</taxon>
        <taxon>Artemisiinae</taxon>
        <taxon>Artemisia</taxon>
    </lineage>
</organism>
<dbReference type="SUPFAM" id="SSF52058">
    <property type="entry name" value="L domain-like"/>
    <property type="match status" value="1"/>
</dbReference>
<sequence length="529" mass="59748">MIYESVTRKQCELPSTENLITKLQEELGSKRYLLVLNDILNEERIYWDEFRSCMVNVNSHNGNAIIVTTRKLEIGTIDMTKNSSTLQGLSDDEGWFMCKERAKPLPELEEIGCDIVKKCHGLQLLVKIIGSCKITAVTKISGCPSKKARFGVQKKDHVMKKEELIQLLMALGLLRVDDTRNSDVEDVGNGILKILVSNSLFQDVEMDEYGYVFKLYLDLSGTNIDVIPKSIGELHHLQTLKLCYCFLLLKKFPEGMRNLISLRHLEFDTRVIYPKDMGKLTSLRTLSFFRVSREEGCQIKELGHLHLWGKLNIYYLEEVGSKDEASQADLAQKKSLYKINFCWKTSNEGKDMDNLTSLSSSSSLGSSKTLSLSLRKLELNGMKSLNAAMNSSTISPVLKTLSIEDFPKITVFDEHHIHPLVKLEISRCTNLESIRSLQGLTSLESLLISECPSLLGIPDLHNLGGSLRELEIRYDHKLTSVPSGFDRLSSWTPDIFFHNMLSLTLLCIAQNKSVHLTSIAPYITCNMLS</sequence>
<dbReference type="SUPFAM" id="SSF52540">
    <property type="entry name" value="P-loop containing nucleoside triphosphate hydrolases"/>
    <property type="match status" value="1"/>
</dbReference>
<dbReference type="Gene3D" id="3.40.50.300">
    <property type="entry name" value="P-loop containing nucleotide triphosphate hydrolases"/>
    <property type="match status" value="1"/>
</dbReference>
<gene>
    <name evidence="5" type="ORF">CTI12_AA277280</name>
</gene>
<dbReference type="InterPro" id="IPR055414">
    <property type="entry name" value="LRR_R13L4/SHOC2-like"/>
</dbReference>
<comment type="caution">
    <text evidence="5">The sequence shown here is derived from an EMBL/GenBank/DDBJ whole genome shotgun (WGS) entry which is preliminary data.</text>
</comment>
<dbReference type="Gene3D" id="3.80.10.10">
    <property type="entry name" value="Ribonuclease Inhibitor"/>
    <property type="match status" value="2"/>
</dbReference>
<proteinExistence type="predicted"/>
<keyword evidence="1" id="KW-0677">Repeat</keyword>